<dbReference type="OrthoDB" id="77990at2759"/>
<dbReference type="AlphaFoldDB" id="A0A485LF93"/>
<reference evidence="2" key="2">
    <citation type="submission" date="2019-06" db="EMBL/GenBank/DDBJ databases">
        <title>Genomics analysis of Aphanomyces spp. identifies a new class of oomycete effector associated with host adaptation.</title>
        <authorList>
            <person name="Gaulin E."/>
        </authorList>
    </citation>
    <scope>NUCLEOTIDE SEQUENCE</scope>
    <source>
        <strain evidence="2">CBS 578.67</strain>
    </source>
</reference>
<feature type="compositionally biased region" description="Basic and acidic residues" evidence="1">
    <location>
        <begin position="1"/>
        <end position="10"/>
    </location>
</feature>
<dbReference type="EMBL" id="VJMH01006735">
    <property type="protein sequence ID" value="KAF0688328.1"/>
    <property type="molecule type" value="Genomic_DNA"/>
</dbReference>
<gene>
    <name evidence="3" type="primary">Aste57867_20040</name>
    <name evidence="2" type="ORF">As57867_019974</name>
    <name evidence="3" type="ORF">ASTE57867_20040</name>
</gene>
<evidence type="ECO:0000256" key="1">
    <source>
        <dbReference type="SAM" id="MobiDB-lite"/>
    </source>
</evidence>
<evidence type="ECO:0000313" key="2">
    <source>
        <dbReference type="EMBL" id="KAF0688328.1"/>
    </source>
</evidence>
<accession>A0A485LF93</accession>
<keyword evidence="4" id="KW-1185">Reference proteome</keyword>
<protein>
    <submittedName>
        <fullName evidence="3">Aste57867_20040 protein</fullName>
    </submittedName>
</protein>
<reference evidence="3 4" key="1">
    <citation type="submission" date="2019-03" db="EMBL/GenBank/DDBJ databases">
        <authorList>
            <person name="Gaulin E."/>
            <person name="Dumas B."/>
        </authorList>
    </citation>
    <scope>NUCLEOTIDE SEQUENCE [LARGE SCALE GENOMIC DNA]</scope>
    <source>
        <strain evidence="3">CBS 568.67</strain>
    </source>
</reference>
<evidence type="ECO:0000313" key="3">
    <source>
        <dbReference type="EMBL" id="VFT96736.1"/>
    </source>
</evidence>
<sequence length="246" mass="28365">MERRRGKDINDNEEGAQMARPHRTKRVRKDKKVETEVAALQREIHRLEGKRDGLLDYPSLSTTLNDRHSTKVMLDYCRLFEFGFMLNNKPEAARQEQFLRSVMREDLSIVGVTFTASGLDKLIGAHKHYSSAHVSYRLSFVHCENVLDDIGAVLVCELKAMTTQRITHKMLQLYYPSVLAHDAIVDRLLGRMINIVVTQVFEFDNLGRIETYVPRIEVLEAFARLLETADMGMLCALDHKLRTLFQ</sequence>
<name>A0A485LF93_9STRA</name>
<dbReference type="EMBL" id="CAADRA010006758">
    <property type="protein sequence ID" value="VFT96736.1"/>
    <property type="molecule type" value="Genomic_DNA"/>
</dbReference>
<feature type="region of interest" description="Disordered" evidence="1">
    <location>
        <begin position="1"/>
        <end position="32"/>
    </location>
</feature>
<evidence type="ECO:0000313" key="4">
    <source>
        <dbReference type="Proteomes" id="UP000332933"/>
    </source>
</evidence>
<organism evidence="3 4">
    <name type="scientific">Aphanomyces stellatus</name>
    <dbReference type="NCBI Taxonomy" id="120398"/>
    <lineage>
        <taxon>Eukaryota</taxon>
        <taxon>Sar</taxon>
        <taxon>Stramenopiles</taxon>
        <taxon>Oomycota</taxon>
        <taxon>Saprolegniomycetes</taxon>
        <taxon>Saprolegniales</taxon>
        <taxon>Verrucalvaceae</taxon>
        <taxon>Aphanomyces</taxon>
    </lineage>
</organism>
<dbReference type="Proteomes" id="UP000332933">
    <property type="component" value="Unassembled WGS sequence"/>
</dbReference>
<proteinExistence type="predicted"/>
<feature type="compositionally biased region" description="Basic residues" evidence="1">
    <location>
        <begin position="20"/>
        <end position="30"/>
    </location>
</feature>